<reference evidence="2 3" key="1">
    <citation type="journal article" date="2003" name="Proc. Natl. Acad. Sci. U.S.A.">
        <title>Complete genome sequence of the marine planctomycete Pirellula sp. strain 1.</title>
        <authorList>
            <person name="Gloeckner F.O."/>
            <person name="Kube M."/>
            <person name="Bauer M."/>
            <person name="Teeling H."/>
            <person name="Lombardot T."/>
            <person name="Ludwig W."/>
            <person name="Gade D."/>
            <person name="Beck A."/>
            <person name="Borzym K."/>
            <person name="Heitmann K."/>
            <person name="Rabus R."/>
            <person name="Schlesner H."/>
            <person name="Amann R."/>
            <person name="Reinhardt R."/>
        </authorList>
    </citation>
    <scope>NUCLEOTIDE SEQUENCE [LARGE SCALE GENOMIC DNA]</scope>
    <source>
        <strain evidence="3">DSM 10527 / NCIMB 13988 / SH1</strain>
    </source>
</reference>
<dbReference type="Proteomes" id="UP000001025">
    <property type="component" value="Chromosome"/>
</dbReference>
<feature type="region of interest" description="Disordered" evidence="1">
    <location>
        <begin position="1"/>
        <end position="24"/>
    </location>
</feature>
<evidence type="ECO:0000313" key="3">
    <source>
        <dbReference type="Proteomes" id="UP000001025"/>
    </source>
</evidence>
<dbReference type="AlphaFoldDB" id="Q7UTB9"/>
<proteinExistence type="predicted"/>
<dbReference type="EMBL" id="BX294139">
    <property type="protein sequence ID" value="CAD73518.1"/>
    <property type="molecule type" value="Genomic_DNA"/>
</dbReference>
<accession>Q7UTB9</accession>
<evidence type="ECO:0000313" key="2">
    <source>
        <dbReference type="EMBL" id="CAD73518.1"/>
    </source>
</evidence>
<keyword evidence="3" id="KW-1185">Reference proteome</keyword>
<feature type="compositionally biased region" description="Polar residues" evidence="1">
    <location>
        <begin position="14"/>
        <end position="23"/>
    </location>
</feature>
<name>Q7UTB9_RHOBA</name>
<dbReference type="HOGENOM" id="CLU_3295574_0_0_0"/>
<dbReference type="InParanoid" id="Q7UTB9"/>
<organism evidence="2 3">
    <name type="scientific">Rhodopirellula baltica (strain DSM 10527 / NCIMB 13988 / SH1)</name>
    <dbReference type="NCBI Taxonomy" id="243090"/>
    <lineage>
        <taxon>Bacteria</taxon>
        <taxon>Pseudomonadati</taxon>
        <taxon>Planctomycetota</taxon>
        <taxon>Planctomycetia</taxon>
        <taxon>Pirellulales</taxon>
        <taxon>Pirellulaceae</taxon>
        <taxon>Rhodopirellula</taxon>
    </lineage>
</organism>
<dbReference type="KEGG" id="rba:RB3973"/>
<evidence type="ECO:0000256" key="1">
    <source>
        <dbReference type="SAM" id="MobiDB-lite"/>
    </source>
</evidence>
<dbReference type="EnsemblBacteria" id="CAD73518">
    <property type="protein sequence ID" value="CAD73518"/>
    <property type="gene ID" value="RB3973"/>
</dbReference>
<protein>
    <submittedName>
        <fullName evidence="2">Uncharacterized protein</fullName>
    </submittedName>
</protein>
<gene>
    <name evidence="2" type="ordered locus">RB3973</name>
</gene>
<sequence>MNQRQVGPGLRATTRLSESSTLVRPSLDSLRGRMLMNSHL</sequence>